<dbReference type="EnsemblMetazoa" id="CJA00293.1">
    <property type="protein sequence ID" value="CJA00293.1"/>
    <property type="gene ID" value="WBGene00119500"/>
</dbReference>
<keyword evidence="1" id="KW-0472">Membrane</keyword>
<evidence type="ECO:0000256" key="1">
    <source>
        <dbReference type="SAM" id="Phobius"/>
    </source>
</evidence>
<feature type="transmembrane region" description="Helical" evidence="1">
    <location>
        <begin position="17"/>
        <end position="36"/>
    </location>
</feature>
<name>A0A8R1HFV5_CAEJA</name>
<dbReference type="AlphaFoldDB" id="A0A8R1HFV5"/>
<keyword evidence="1" id="KW-0812">Transmembrane</keyword>
<reference evidence="2" key="2">
    <citation type="submission" date="2022-06" db="UniProtKB">
        <authorList>
            <consortium name="EnsemblMetazoa"/>
        </authorList>
    </citation>
    <scope>IDENTIFICATION</scope>
    <source>
        <strain evidence="2">DF5081</strain>
    </source>
</reference>
<keyword evidence="3" id="KW-1185">Reference proteome</keyword>
<organism evidence="2 3">
    <name type="scientific">Caenorhabditis japonica</name>
    <dbReference type="NCBI Taxonomy" id="281687"/>
    <lineage>
        <taxon>Eukaryota</taxon>
        <taxon>Metazoa</taxon>
        <taxon>Ecdysozoa</taxon>
        <taxon>Nematoda</taxon>
        <taxon>Chromadorea</taxon>
        <taxon>Rhabditida</taxon>
        <taxon>Rhabditina</taxon>
        <taxon>Rhabditomorpha</taxon>
        <taxon>Rhabditoidea</taxon>
        <taxon>Rhabditidae</taxon>
        <taxon>Peloderinae</taxon>
        <taxon>Caenorhabditis</taxon>
    </lineage>
</organism>
<keyword evidence="1" id="KW-1133">Transmembrane helix</keyword>
<proteinExistence type="predicted"/>
<protein>
    <submittedName>
        <fullName evidence="2">Uncharacterized protein</fullName>
    </submittedName>
</protein>
<sequence length="81" mass="9441">METSHLVVQLEEKECRWFHISFCSSFLLLLLVLFLSGHRLVRVLSRNAITHNASLPEFSNLPDLFIQFFSSFVLFSEELLP</sequence>
<dbReference type="Proteomes" id="UP000005237">
    <property type="component" value="Unassembled WGS sequence"/>
</dbReference>
<reference evidence="3" key="1">
    <citation type="submission" date="2010-08" db="EMBL/GenBank/DDBJ databases">
        <authorList>
            <consortium name="Caenorhabditis japonica Sequencing Consortium"/>
            <person name="Wilson R.K."/>
        </authorList>
    </citation>
    <scope>NUCLEOTIDE SEQUENCE [LARGE SCALE GENOMIC DNA]</scope>
    <source>
        <strain evidence="3">DF5081</strain>
    </source>
</reference>
<evidence type="ECO:0000313" key="2">
    <source>
        <dbReference type="EnsemblMetazoa" id="CJA00293.1"/>
    </source>
</evidence>
<accession>A0A8R1HFV5</accession>
<evidence type="ECO:0000313" key="3">
    <source>
        <dbReference type="Proteomes" id="UP000005237"/>
    </source>
</evidence>